<comment type="caution">
    <text evidence="1">The sequence shown here is derived from an EMBL/GenBank/DDBJ whole genome shotgun (WGS) entry which is preliminary data.</text>
</comment>
<proteinExistence type="predicted"/>
<dbReference type="EMBL" id="CM011684">
    <property type="protein sequence ID" value="TMS13171.1"/>
    <property type="molecule type" value="Genomic_DNA"/>
</dbReference>
<dbReference type="Proteomes" id="UP000793456">
    <property type="component" value="Chromosome XI"/>
</dbReference>
<sequence length="1465" mass="162243">MQRSEKDGEIELNVKGEMRTTMTPPNGDRGSVTSSDQDRAGGTTSACDVDEGLDESWFTEQMDDKHLVTEDKFKKPREMTPVRRGDVVHLEGHSDGGSWLVNREQGFLVLLPDSLISGTSISSSIRCMRRAVLGDMFKSFDGGSKQMLNGTMVHEVFQRAATAKDFSLETLSKLADQALHSPQYLGDMYSLGVTQEEMKQELHDYLPSLELWAREYLSSPTPKAISLKIPSNSRAPSPVVTVTELADIEENVWSPRFGLKGKIDVTARVRIQRPRNGGHRTPEERTVPLELKTGRESNSIEHRSQVILYTLMSLERYNPEAGFLLYLKTGNMHPVVPSHMDRRELLKLRNTLVHHIHNCVEKEAGRSHLSRLPDILTNRQTCQYCPQKRNCALYERALDGSSAEDSEDVVRDFLQQETGHLTPPHLRYVSHWLLLCCLEAATMEAKNGRKRVWLRTPEESEKNGSCVGNVQLSGPVMVQSGGVFLHRFQRSNAVPQKSLTNSGLASGDRIVVSDQEGHLVGLATGYLCEVSRTLISCTLDRDLSKFTGVLFRLDSDEGVVGLSTHLTNLSKLMAALDRLRELVVDLRPPDFISNLSSVLPREAKDTVANILKGLNKPQKQAMKKVLLSKDYTLIVGMPGTGKTTTICTLVRILHACGFSVLLTSYTHSAVDNILLKLKRFRVGFLRLGQGQKVHPDILPYTEESLRKKGVHTLSELEQLYNKELVVGTTCMGIKHPIFTRRRFDFCIIDEASQISQPICLGPLFYAKRFVLVGDHQQLPPIVQNQEAKSLGMDESLFKRLELHGDAVVQLNVQYRMNRQIMSLSNSLMYEGRLECGSERTATALLTLPFLLSVQSELSSYSKTDPHHDLAWLQATLLPSNPVCFLDCSMVPALESVEQGGISNHTEAVLIHKLLSLLIKAGCKPSDIGVIAPYRQQLKTISALLQSSAFTGVEVNTVDRYQGRDKSLIILSFVRSTTEEGTLGELLKDWRRLNVAITRAKHKLLMVGSATTLRRYAPVEKLLNHLQQDSDHLSTYVDSSVISHFQFQLPASTGALSRDNIPEPGLLAVTPEARDRSRRPGTRDNYCDIIGKVNGVCFTYSKEGRPSGEAFIELKTSEDFRNALAKDRKYMGHRYIEVFKSNRSEMDWVLKRSGPADYDSCSGCMLRLRGLPFGCSKEEIVQFFSGLRIVPNGITLPVDYQGRSTGEAFVQFASKEIAEKALGKHKERIGHRYIEIFKSSRNEIRAYYELPRRGMGGQRPGPYDRPVMGGPRGGFFGPTPGRGGSLMDTMRSGGGYGGGYGGFDSYNGFNNYCFGNGMFDERVRGERGGRGLGGHGYSSQSDGCSGFHSGHFVHMRGLPFRATEGDIAKFFSPLNPMRVHIDVAPNGKSTGEADVEFRSHEDAVAAMSKDKNHMQHRYIELFLNSTASGAAEMSRGGSGGGGGGGGYYGNSGGGGGSRSSGLRGAY</sequence>
<keyword evidence="2" id="KW-1185">Reference proteome</keyword>
<evidence type="ECO:0000313" key="2">
    <source>
        <dbReference type="Proteomes" id="UP000793456"/>
    </source>
</evidence>
<protein>
    <submittedName>
        <fullName evidence="1">Uncharacterized protein</fullName>
    </submittedName>
</protein>
<accession>A0ACD3R2H4</accession>
<evidence type="ECO:0000313" key="1">
    <source>
        <dbReference type="EMBL" id="TMS13171.1"/>
    </source>
</evidence>
<name>A0ACD3R2H4_LARCR</name>
<reference evidence="1" key="1">
    <citation type="submission" date="2018-11" db="EMBL/GenBank/DDBJ databases">
        <title>The sequence and de novo assembly of Larimichthys crocea genome using PacBio and Hi-C technologies.</title>
        <authorList>
            <person name="Xu P."/>
            <person name="Chen B."/>
            <person name="Zhou Z."/>
            <person name="Ke Q."/>
            <person name="Wu Y."/>
            <person name="Bai H."/>
            <person name="Pu F."/>
        </authorList>
    </citation>
    <scope>NUCLEOTIDE SEQUENCE</scope>
    <source>
        <tissue evidence="1">Muscle</tissue>
    </source>
</reference>
<organism evidence="1 2">
    <name type="scientific">Larimichthys crocea</name>
    <name type="common">Large yellow croaker</name>
    <name type="synonym">Pseudosciaena crocea</name>
    <dbReference type="NCBI Taxonomy" id="215358"/>
    <lineage>
        <taxon>Eukaryota</taxon>
        <taxon>Metazoa</taxon>
        <taxon>Chordata</taxon>
        <taxon>Craniata</taxon>
        <taxon>Vertebrata</taxon>
        <taxon>Euteleostomi</taxon>
        <taxon>Actinopterygii</taxon>
        <taxon>Neopterygii</taxon>
        <taxon>Teleostei</taxon>
        <taxon>Neoteleostei</taxon>
        <taxon>Acanthomorphata</taxon>
        <taxon>Eupercaria</taxon>
        <taxon>Sciaenidae</taxon>
        <taxon>Larimichthys</taxon>
    </lineage>
</organism>
<gene>
    <name evidence="1" type="ORF">E3U43_018246</name>
</gene>